<evidence type="ECO:0000256" key="4">
    <source>
        <dbReference type="ARBA" id="ARBA00044511"/>
    </source>
</evidence>
<dbReference type="OrthoDB" id="185373at2759"/>
<comment type="subunit">
    <text evidence="4">Binds to mitochondrial small subunit 15S rRNA.</text>
</comment>
<organism evidence="7 8">
    <name type="scientific">Calocera viscosa (strain TUFC12733)</name>
    <dbReference type="NCBI Taxonomy" id="1330018"/>
    <lineage>
        <taxon>Eukaryota</taxon>
        <taxon>Fungi</taxon>
        <taxon>Dikarya</taxon>
        <taxon>Basidiomycota</taxon>
        <taxon>Agaricomycotina</taxon>
        <taxon>Dacrymycetes</taxon>
        <taxon>Dacrymycetales</taxon>
        <taxon>Dacrymycetaceae</taxon>
        <taxon>Calocera</taxon>
    </lineage>
</organism>
<dbReference type="Proteomes" id="UP000076738">
    <property type="component" value="Unassembled WGS sequence"/>
</dbReference>
<feature type="region of interest" description="Disordered" evidence="6">
    <location>
        <begin position="41"/>
        <end position="108"/>
    </location>
</feature>
<dbReference type="Pfam" id="PF13812">
    <property type="entry name" value="PPR_3"/>
    <property type="match status" value="2"/>
</dbReference>
<evidence type="ECO:0000313" key="7">
    <source>
        <dbReference type="EMBL" id="KZO96018.1"/>
    </source>
</evidence>
<comment type="function">
    <text evidence="3">Regulates mitochondrial small subunit maturation by controlling 15S rRNA 5'-end processing. Localizes to the 5' precursor of the 15S rRNA in a position that is subsequently occupied by mS47 in the mature yeast mtSSU. Uses structure and sequence-specific RNA recognition, binding to a single-stranded region of the precursor and specifically recognizing bases -6 to -1. The exchange of Ccm1 for mS47 is coupled to the irreversible removal of precursor rRNA that is accompanied by conformational changes of the mitoribosomal proteins uS5m and mS26. These conformational changes signal completion of 5'-end rRNA processing through protection of the mature 5'-end of the 15S rRNA and stabilization of mS47. The removal of the 5' precursor together with the dissociation of Ccm1 may be catalyzed by the 5'-3' exoribonuclease Pet127. Involved in the specific removal of group I introns in mitochondrial encoded transcripts.</text>
</comment>
<proteinExistence type="inferred from homology"/>
<feature type="repeat" description="PPR" evidence="5">
    <location>
        <begin position="714"/>
        <end position="749"/>
    </location>
</feature>
<dbReference type="STRING" id="1330018.A0A167LTL0"/>
<accession>A0A167LTL0</accession>
<evidence type="ECO:0000256" key="6">
    <source>
        <dbReference type="SAM" id="MobiDB-lite"/>
    </source>
</evidence>
<dbReference type="PANTHER" id="PTHR47447:SF23">
    <property type="entry name" value="PENTACOTRIPEPTIDE-REPEAT REGION OF PRORP DOMAIN-CONTAINING PROTEIN"/>
    <property type="match status" value="1"/>
</dbReference>
<protein>
    <submittedName>
        <fullName evidence="7">Uncharacterized protein</fullName>
    </submittedName>
</protein>
<dbReference type="NCBIfam" id="TIGR00756">
    <property type="entry name" value="PPR"/>
    <property type="match status" value="1"/>
</dbReference>
<sequence>MVGSAATVRHLRTGVSLASHVSPPPSKLPRGLHRRACIVSNATKSRNAHMAPPARSRSTRPRQASTMANVIRRLKSTLHSPTEEISNETLRKAEVASIPSPKDEGGDLEQRLSTELRGYYIPDMDEKFGAWTLPAQDQNRSINDNDQSYDLPEATYQKPIGPPPQWLHYLSENTRGQLRYVNGTSAARLREDYPTETLESDIESMLLQPPRAPGAVTRLRSFWSVIWGSGRIRQHRLAHLFGQLLAKQGFYDDLRTLLHEIQTIDPPLHTFQYEAILEPLAEASAWQPLLQLIELAHSHSPNTSARLLKMKTMALIGLGDFKSLDNILSEYREGGVKADREVYDRLISAWMSLRNMQKVQECISLMRSAGYSITADTWKALISGYKPGNDSTAEERVVAILRGLSVIGGRRLLHKVLSDCLVDRDLSGANFVLNLFEPSPIPERYHAFQAQRTSPSSNDASLEPSAMTFTILLRHLPEISGFGEVPKLWRHMEALGITPAPSTIAALMKAHIQVGNLAMAGRIAYDTCRAHLTSELRRAWQHLFTWSSEPTSLGFRQYGPDIQVYEALLGGLLESTGLRGALLLIPTMQATNVQPTSRTVQLIIEFVRQHMDLNVAGLSRLVTELTAHTNERAPTVRHLNQLLLAAVQANEQQPQNIGWKAFYSRFTYRPGTPDGVLSDASVTTTAGLALSDPIGGGEFDSVVDSLKARGQTPDAFTYNVRLRHEAVTKGDMTAAKQVLTEMLNRGIRPNIHHWLDLMRGCIRNGDMASAERIVSAMRYMKFEVDVRTYTVLMHGYASLKEPQEAMRIFQTMLEQGVQPDWGAIDALTGAYYGARQLETARRILLEYWSYVAPFPLELINAPLSLLIAHFRSAETKVYTPSMFSWDGGPVTEGKLSGRQKHSHSNDISETLIRTWQTVFGHDGNLTVFKHGKNAPLQTVPRSIFFLSRYREEVLRRLAKRIWHGRSHAIRMWEKDTGNYWRMLSAEERRQTNLRATFAVHAAEVRVLNSWEIVRKGQLKIDQLDVVGRPEVSQIVFLAPQARQRTN</sequence>
<feature type="compositionally biased region" description="Polar residues" evidence="6">
    <location>
        <begin position="77"/>
        <end position="88"/>
    </location>
</feature>
<dbReference type="InterPro" id="IPR011990">
    <property type="entry name" value="TPR-like_helical_dom_sf"/>
</dbReference>
<evidence type="ECO:0000256" key="2">
    <source>
        <dbReference type="ARBA" id="ARBA00022737"/>
    </source>
</evidence>
<keyword evidence="8" id="KW-1185">Reference proteome</keyword>
<dbReference type="PROSITE" id="PS51375">
    <property type="entry name" value="PPR"/>
    <property type="match status" value="2"/>
</dbReference>
<comment type="similarity">
    <text evidence="1">Belongs to the CCM1 family.</text>
</comment>
<dbReference type="AlphaFoldDB" id="A0A167LTL0"/>
<dbReference type="InterPro" id="IPR002885">
    <property type="entry name" value="PPR_rpt"/>
</dbReference>
<evidence type="ECO:0000256" key="5">
    <source>
        <dbReference type="PROSITE-ProRule" id="PRU00708"/>
    </source>
</evidence>
<keyword evidence="2" id="KW-0677">Repeat</keyword>
<feature type="compositionally biased region" description="Low complexity" evidence="6">
    <location>
        <begin position="51"/>
        <end position="66"/>
    </location>
</feature>
<dbReference type="Gene3D" id="1.25.40.10">
    <property type="entry name" value="Tetratricopeptide repeat domain"/>
    <property type="match status" value="3"/>
</dbReference>
<evidence type="ECO:0000256" key="3">
    <source>
        <dbReference type="ARBA" id="ARBA00044493"/>
    </source>
</evidence>
<evidence type="ECO:0000256" key="1">
    <source>
        <dbReference type="ARBA" id="ARBA00006192"/>
    </source>
</evidence>
<dbReference type="PANTHER" id="PTHR47447">
    <property type="entry name" value="OS03G0856100 PROTEIN"/>
    <property type="match status" value="1"/>
</dbReference>
<reference evidence="7 8" key="1">
    <citation type="journal article" date="2016" name="Mol. Biol. Evol.">
        <title>Comparative Genomics of Early-Diverging Mushroom-Forming Fungi Provides Insights into the Origins of Lignocellulose Decay Capabilities.</title>
        <authorList>
            <person name="Nagy L.G."/>
            <person name="Riley R."/>
            <person name="Tritt A."/>
            <person name="Adam C."/>
            <person name="Daum C."/>
            <person name="Floudas D."/>
            <person name="Sun H."/>
            <person name="Yadav J.S."/>
            <person name="Pangilinan J."/>
            <person name="Larsson K.H."/>
            <person name="Matsuura K."/>
            <person name="Barry K."/>
            <person name="Labutti K."/>
            <person name="Kuo R."/>
            <person name="Ohm R.A."/>
            <person name="Bhattacharya S.S."/>
            <person name="Shirouzu T."/>
            <person name="Yoshinaga Y."/>
            <person name="Martin F.M."/>
            <person name="Grigoriev I.V."/>
            <person name="Hibbett D.S."/>
        </authorList>
    </citation>
    <scope>NUCLEOTIDE SEQUENCE [LARGE SCALE GENOMIC DNA]</scope>
    <source>
        <strain evidence="7 8">TUFC12733</strain>
    </source>
</reference>
<dbReference type="EMBL" id="KV417286">
    <property type="protein sequence ID" value="KZO96018.1"/>
    <property type="molecule type" value="Genomic_DNA"/>
</dbReference>
<feature type="repeat" description="PPR" evidence="5">
    <location>
        <begin position="785"/>
        <end position="819"/>
    </location>
</feature>
<name>A0A167LTL0_CALVF</name>
<gene>
    <name evidence="7" type="ORF">CALVIDRAFT_146250</name>
</gene>
<evidence type="ECO:0000313" key="8">
    <source>
        <dbReference type="Proteomes" id="UP000076738"/>
    </source>
</evidence>